<evidence type="ECO:0000256" key="3">
    <source>
        <dbReference type="ARBA" id="ARBA00022691"/>
    </source>
</evidence>
<feature type="compositionally biased region" description="Polar residues" evidence="4">
    <location>
        <begin position="590"/>
        <end position="604"/>
    </location>
</feature>
<feature type="compositionally biased region" description="Low complexity" evidence="4">
    <location>
        <begin position="101"/>
        <end position="123"/>
    </location>
</feature>
<feature type="region of interest" description="Disordered" evidence="4">
    <location>
        <begin position="355"/>
        <end position="380"/>
    </location>
</feature>
<keyword evidence="2" id="KW-0808">Transferase</keyword>
<feature type="domain" description="SET" evidence="5">
    <location>
        <begin position="132"/>
        <end position="555"/>
    </location>
</feature>
<dbReference type="GO" id="GO:0042799">
    <property type="term" value="F:histone H4K20 methyltransferase activity"/>
    <property type="evidence" value="ECO:0007669"/>
    <property type="project" value="TreeGrafter"/>
</dbReference>
<dbReference type="KEGG" id="fcy:FRACYDRAFT_236655"/>
<keyword evidence="3" id="KW-0949">S-adenosyl-L-methionine</keyword>
<dbReference type="CDD" id="cd20071">
    <property type="entry name" value="SET_SMYD"/>
    <property type="match status" value="1"/>
</dbReference>
<evidence type="ECO:0000313" key="7">
    <source>
        <dbReference type="Proteomes" id="UP000095751"/>
    </source>
</evidence>
<dbReference type="GO" id="GO:0045814">
    <property type="term" value="P:negative regulation of gene expression, epigenetic"/>
    <property type="evidence" value="ECO:0007669"/>
    <property type="project" value="TreeGrafter"/>
</dbReference>
<evidence type="ECO:0000256" key="4">
    <source>
        <dbReference type="SAM" id="MobiDB-lite"/>
    </source>
</evidence>
<name>A0A1E7FJP4_9STRA</name>
<gene>
    <name evidence="6" type="ORF">FRACYDRAFT_236655</name>
</gene>
<dbReference type="PROSITE" id="PS50280">
    <property type="entry name" value="SET"/>
    <property type="match status" value="1"/>
</dbReference>
<dbReference type="InterPro" id="IPR046341">
    <property type="entry name" value="SET_dom_sf"/>
</dbReference>
<dbReference type="SUPFAM" id="SSF82199">
    <property type="entry name" value="SET domain"/>
    <property type="match status" value="1"/>
</dbReference>
<dbReference type="GO" id="GO:0032259">
    <property type="term" value="P:methylation"/>
    <property type="evidence" value="ECO:0007669"/>
    <property type="project" value="UniProtKB-KW"/>
</dbReference>
<dbReference type="InParanoid" id="A0A1E7FJP4"/>
<evidence type="ECO:0000259" key="5">
    <source>
        <dbReference type="PROSITE" id="PS50280"/>
    </source>
</evidence>
<accession>A0A1E7FJP4</accession>
<dbReference type="PANTHER" id="PTHR46402">
    <property type="entry name" value="SET AND MYND DOMAIN-CONTAINING PROTEIN 5"/>
    <property type="match status" value="1"/>
</dbReference>
<organism evidence="6 7">
    <name type="scientific">Fragilariopsis cylindrus CCMP1102</name>
    <dbReference type="NCBI Taxonomy" id="635003"/>
    <lineage>
        <taxon>Eukaryota</taxon>
        <taxon>Sar</taxon>
        <taxon>Stramenopiles</taxon>
        <taxon>Ochrophyta</taxon>
        <taxon>Bacillariophyta</taxon>
        <taxon>Bacillariophyceae</taxon>
        <taxon>Bacillariophycidae</taxon>
        <taxon>Bacillariales</taxon>
        <taxon>Bacillariaceae</taxon>
        <taxon>Fragilariopsis</taxon>
    </lineage>
</organism>
<feature type="region of interest" description="Disordered" evidence="4">
    <location>
        <begin position="560"/>
        <end position="642"/>
    </location>
</feature>
<keyword evidence="1" id="KW-0489">Methyltransferase</keyword>
<keyword evidence="7" id="KW-1185">Reference proteome</keyword>
<reference evidence="6 7" key="1">
    <citation type="submission" date="2016-09" db="EMBL/GenBank/DDBJ databases">
        <title>Extensive genetic diversity and differential bi-allelic expression allows diatom success in the polar Southern Ocean.</title>
        <authorList>
            <consortium name="DOE Joint Genome Institute"/>
            <person name="Mock T."/>
            <person name="Otillar R.P."/>
            <person name="Strauss J."/>
            <person name="Dupont C."/>
            <person name="Frickenhaus S."/>
            <person name="Maumus F."/>
            <person name="Mcmullan M."/>
            <person name="Sanges R."/>
            <person name="Schmutz J."/>
            <person name="Toseland A."/>
            <person name="Valas R."/>
            <person name="Veluchamy A."/>
            <person name="Ward B.J."/>
            <person name="Allen A."/>
            <person name="Barry K."/>
            <person name="Falciatore A."/>
            <person name="Ferrante M."/>
            <person name="Fortunato A.E."/>
            <person name="Gloeckner G."/>
            <person name="Gruber A."/>
            <person name="Hipkin R."/>
            <person name="Janech M."/>
            <person name="Kroth P."/>
            <person name="Leese F."/>
            <person name="Lindquist E."/>
            <person name="Lyon B.R."/>
            <person name="Martin J."/>
            <person name="Mayer C."/>
            <person name="Parker M."/>
            <person name="Quesneville H."/>
            <person name="Raymond J."/>
            <person name="Uhlig C."/>
            <person name="Valentin K.U."/>
            <person name="Worden A.Z."/>
            <person name="Armbrust E.V."/>
            <person name="Bowler C."/>
            <person name="Green B."/>
            <person name="Moulton V."/>
            <person name="Van Oosterhout C."/>
            <person name="Grigoriev I."/>
        </authorList>
    </citation>
    <scope>NUCLEOTIDE SEQUENCE [LARGE SCALE GENOMIC DNA]</scope>
    <source>
        <strain evidence="6 7">CCMP1102</strain>
    </source>
</reference>
<protein>
    <recommendedName>
        <fullName evidence="5">SET domain-containing protein</fullName>
    </recommendedName>
</protein>
<evidence type="ECO:0000256" key="2">
    <source>
        <dbReference type="ARBA" id="ARBA00022679"/>
    </source>
</evidence>
<evidence type="ECO:0000256" key="1">
    <source>
        <dbReference type="ARBA" id="ARBA00022603"/>
    </source>
</evidence>
<feature type="compositionally biased region" description="Acidic residues" evidence="4">
    <location>
        <begin position="632"/>
        <end position="642"/>
    </location>
</feature>
<dbReference type="Proteomes" id="UP000095751">
    <property type="component" value="Unassembled WGS sequence"/>
</dbReference>
<dbReference type="Gene3D" id="2.170.270.10">
    <property type="entry name" value="SET domain"/>
    <property type="match status" value="1"/>
</dbReference>
<proteinExistence type="predicted"/>
<dbReference type="OrthoDB" id="5945798at2759"/>
<dbReference type="EMBL" id="KV784356">
    <property type="protein sequence ID" value="OEU18378.1"/>
    <property type="molecule type" value="Genomic_DNA"/>
</dbReference>
<feature type="compositionally biased region" description="Acidic residues" evidence="4">
    <location>
        <begin position="364"/>
        <end position="380"/>
    </location>
</feature>
<evidence type="ECO:0000313" key="6">
    <source>
        <dbReference type="EMBL" id="OEU18378.1"/>
    </source>
</evidence>
<dbReference type="PANTHER" id="PTHR46402:SF2">
    <property type="entry name" value="HISTONE-LYSINE N-TRIMETHYLTRANSFERASE SMYD5"/>
    <property type="match status" value="1"/>
</dbReference>
<dbReference type="Pfam" id="PF00856">
    <property type="entry name" value="SET"/>
    <property type="match status" value="1"/>
</dbReference>
<sequence length="674" mass="74820">MPTKQNDPSKDHQISSNIKSLLIAPTLREIAAVLQPSTIHKTFKDMTVTTSSTSSIVVVPPVVAELSRSYKYNDHILVKKNDKKTTTRKRPRKDEHADNDSSPSRSSSSLQSQSQSQSSPLVNNSNTNNCCCCFEVRSCPTKNNQNGIFATQNIACGDLIIAHEDPIVSSTEQRSSSTFCHGCATPIGSLKDHILAAAAANTAIIGTTTTTTTTTKTKEILFELPDLPCGLLKNEHGPMFSSNNSSSSTLSYRCNIEECGCKKNVVWCSTQCRDKTTGNGGNQQQHAFDYVSPTTAVSTTEQNNAINNFYKGVTHPMAFQMAAQSITLILSTILNKFIMKANQINLNNENENEYETTTTKTIDNDDDVEDLDPLLEHDDDDDDDDLRQYYWWNDYGSHPLWWEVGSKSQSKQRKEQTDTFCHLFELHLLKSIKQRRFAASSSSLLDNENNGGNNVKSNDEILVQLEKLLKTAVKALCTIDHIGSILGFDWLADHNVHNSDMNGPVIGSGLYPLLTLANHDCTPNASIEFLQESNRGSMVALRDIVVGEEICLSYIPSNEDEVEEGNDTNDSQVTRHFKPTRTEIWLGKQNKITESGSTSTQQQRQENDDDDDDDGVTVNQDSPEANHITGSDGDDDDDDDDIILLDDEFSTAKAERARAIQEYGFECHCQRCKQ</sequence>
<dbReference type="AlphaFoldDB" id="A0A1E7FJP4"/>
<feature type="region of interest" description="Disordered" evidence="4">
    <location>
        <begin position="81"/>
        <end position="123"/>
    </location>
</feature>
<dbReference type="InterPro" id="IPR001214">
    <property type="entry name" value="SET_dom"/>
</dbReference>